<gene>
    <name evidence="4" type="ORF">C8N43_0240</name>
</gene>
<dbReference type="InterPro" id="IPR052196">
    <property type="entry name" value="Bact_Kbp"/>
</dbReference>
<dbReference type="Proteomes" id="UP000243978">
    <property type="component" value="Unassembled WGS sequence"/>
</dbReference>
<evidence type="ECO:0000256" key="1">
    <source>
        <dbReference type="SAM" id="MobiDB-lite"/>
    </source>
</evidence>
<feature type="compositionally biased region" description="Low complexity" evidence="1">
    <location>
        <begin position="265"/>
        <end position="281"/>
    </location>
</feature>
<dbReference type="EMBL" id="QBKS01000001">
    <property type="protein sequence ID" value="PTX55601.1"/>
    <property type="molecule type" value="Genomic_DNA"/>
</dbReference>
<feature type="compositionally biased region" description="Low complexity" evidence="1">
    <location>
        <begin position="46"/>
        <end position="57"/>
    </location>
</feature>
<keyword evidence="2" id="KW-1133">Transmembrane helix</keyword>
<keyword evidence="2" id="KW-0812">Transmembrane</keyword>
<evidence type="ECO:0000313" key="4">
    <source>
        <dbReference type="EMBL" id="PTX55601.1"/>
    </source>
</evidence>
<feature type="compositionally biased region" description="Pro residues" evidence="1">
    <location>
        <begin position="115"/>
        <end position="131"/>
    </location>
</feature>
<dbReference type="Pfam" id="PF01476">
    <property type="entry name" value="LysM"/>
    <property type="match status" value="1"/>
</dbReference>
<feature type="compositionally biased region" description="Pro residues" evidence="1">
    <location>
        <begin position="58"/>
        <end position="70"/>
    </location>
</feature>
<protein>
    <submittedName>
        <fullName evidence="4">Nucleoid-associated protein YgaU</fullName>
    </submittedName>
</protein>
<proteinExistence type="predicted"/>
<comment type="caution">
    <text evidence="4">The sequence shown here is derived from an EMBL/GenBank/DDBJ whole genome shotgun (WGS) entry which is preliminary data.</text>
</comment>
<accession>A0A2T6BHR0</accession>
<dbReference type="SMART" id="SM00257">
    <property type="entry name" value="LysM"/>
    <property type="match status" value="1"/>
</dbReference>
<keyword evidence="2" id="KW-0472">Membrane</keyword>
<reference evidence="4 5" key="1">
    <citation type="submission" date="2018-04" db="EMBL/GenBank/DDBJ databases">
        <title>Genomic Encyclopedia of Archaeal and Bacterial Type Strains, Phase II (KMG-II): from individual species to whole genera.</title>
        <authorList>
            <person name="Goeker M."/>
        </authorList>
    </citation>
    <scope>NUCLEOTIDE SEQUENCE [LARGE SCALE GENOMIC DNA]</scope>
    <source>
        <strain evidence="4 5">DSM 100977</strain>
    </source>
</reference>
<dbReference type="RefSeq" id="WP_158269884.1">
    <property type="nucleotide sequence ID" value="NZ_QBKS01000001.1"/>
</dbReference>
<evidence type="ECO:0000313" key="5">
    <source>
        <dbReference type="Proteomes" id="UP000243978"/>
    </source>
</evidence>
<dbReference type="PROSITE" id="PS51782">
    <property type="entry name" value="LYSM"/>
    <property type="match status" value="1"/>
</dbReference>
<dbReference type="InterPro" id="IPR018392">
    <property type="entry name" value="LysM"/>
</dbReference>
<sequence>MAIWSRLGLSGPAAAAGGAVLALICVAVLLWYIGPPQTEEQAVETAALSEPVSEAAPEPAPEAAPAPQVAPEPAADPVATPAPAPEPKHEPAPEPQQQIAQTPEQPETATVEAPAPDPAPEPAQSPAPELTPPAFDVVQVQPDGGGVIAGRGVPGRPVKFFLDGEAFAEATADRSGKFGLVLDFPASDAPRALSMASVLEDGSELPSGGTLLISPVRLATPEPAPERDTEEVAREEPEAPAPDPTPVETDVAQAPETPEVAPNGPEQATAEPEPEVAPATPAAPAVVLADTTGVSVIQPAPRPAAPQDDDTAPQVANVVIDTITYDTEGEVALTGRGASEGFVRIYLDGEPVTTTQIAEDGGWQTPLPEIDAGVYKLRVDEVSETGTVTSRVETPFQREAPAVVASAPVGPQAVTVQPGFTLWAIALDRFGDGIEYVRVYEANRDLIRDPDLIYPGQVFTIPEG</sequence>
<evidence type="ECO:0000256" key="2">
    <source>
        <dbReference type="SAM" id="Phobius"/>
    </source>
</evidence>
<dbReference type="PANTHER" id="PTHR34700:SF4">
    <property type="entry name" value="PHAGE-LIKE ELEMENT PBSX PROTEIN XKDP"/>
    <property type="match status" value="1"/>
</dbReference>
<dbReference type="OrthoDB" id="370541at2"/>
<feature type="region of interest" description="Disordered" evidence="1">
    <location>
        <begin position="216"/>
        <end position="281"/>
    </location>
</feature>
<feature type="compositionally biased region" description="Low complexity" evidence="1">
    <location>
        <begin position="95"/>
        <end position="114"/>
    </location>
</feature>
<dbReference type="Gene3D" id="3.10.350.10">
    <property type="entry name" value="LysM domain"/>
    <property type="match status" value="1"/>
</dbReference>
<name>A0A2T6BHR0_9RHOB</name>
<evidence type="ECO:0000259" key="3">
    <source>
        <dbReference type="PROSITE" id="PS51782"/>
    </source>
</evidence>
<dbReference type="PANTHER" id="PTHR34700">
    <property type="entry name" value="POTASSIUM BINDING PROTEIN KBP"/>
    <property type="match status" value="1"/>
</dbReference>
<keyword evidence="5" id="KW-1185">Reference proteome</keyword>
<feature type="transmembrane region" description="Helical" evidence="2">
    <location>
        <begin position="12"/>
        <end position="33"/>
    </location>
</feature>
<dbReference type="InterPro" id="IPR036779">
    <property type="entry name" value="LysM_dom_sf"/>
</dbReference>
<feature type="compositionally biased region" description="Basic and acidic residues" evidence="1">
    <location>
        <begin position="224"/>
        <end position="237"/>
    </location>
</feature>
<dbReference type="AlphaFoldDB" id="A0A2T6BHR0"/>
<organism evidence="4 5">
    <name type="scientific">Litoreibacter ponti</name>
    <dbReference type="NCBI Taxonomy" id="1510457"/>
    <lineage>
        <taxon>Bacteria</taxon>
        <taxon>Pseudomonadati</taxon>
        <taxon>Pseudomonadota</taxon>
        <taxon>Alphaproteobacteria</taxon>
        <taxon>Rhodobacterales</taxon>
        <taxon>Roseobacteraceae</taxon>
        <taxon>Litoreibacter</taxon>
    </lineage>
</organism>
<feature type="domain" description="LysM" evidence="3">
    <location>
        <begin position="412"/>
        <end position="461"/>
    </location>
</feature>
<dbReference type="CDD" id="cd00118">
    <property type="entry name" value="LysM"/>
    <property type="match status" value="1"/>
</dbReference>
<feature type="region of interest" description="Disordered" evidence="1">
    <location>
        <begin position="43"/>
        <end position="141"/>
    </location>
</feature>